<dbReference type="Proteomes" id="UP000078541">
    <property type="component" value="Unassembled WGS sequence"/>
</dbReference>
<evidence type="ECO:0000313" key="2">
    <source>
        <dbReference type="Proteomes" id="UP000078541"/>
    </source>
</evidence>
<organism evidence="1 2">
    <name type="scientific">Trachymyrmex septentrionalis</name>
    <dbReference type="NCBI Taxonomy" id="34720"/>
    <lineage>
        <taxon>Eukaryota</taxon>
        <taxon>Metazoa</taxon>
        <taxon>Ecdysozoa</taxon>
        <taxon>Arthropoda</taxon>
        <taxon>Hexapoda</taxon>
        <taxon>Insecta</taxon>
        <taxon>Pterygota</taxon>
        <taxon>Neoptera</taxon>
        <taxon>Endopterygota</taxon>
        <taxon>Hymenoptera</taxon>
        <taxon>Apocrita</taxon>
        <taxon>Aculeata</taxon>
        <taxon>Formicoidea</taxon>
        <taxon>Formicidae</taxon>
        <taxon>Myrmicinae</taxon>
        <taxon>Trachymyrmex</taxon>
    </lineage>
</organism>
<name>A0A151JXB7_9HYME</name>
<accession>A0A151JXB7</accession>
<dbReference type="AlphaFoldDB" id="A0A151JXB7"/>
<dbReference type="EMBL" id="KQ981607">
    <property type="protein sequence ID" value="KYN39398.1"/>
    <property type="molecule type" value="Genomic_DNA"/>
</dbReference>
<protein>
    <submittedName>
        <fullName evidence="1">Uncharacterized protein</fullName>
    </submittedName>
</protein>
<gene>
    <name evidence="1" type="ORF">ALC56_06218</name>
</gene>
<proteinExistence type="predicted"/>
<reference evidence="1 2" key="1">
    <citation type="submission" date="2016-03" db="EMBL/GenBank/DDBJ databases">
        <title>Trachymyrmex septentrionalis WGS genome.</title>
        <authorList>
            <person name="Nygaard S."/>
            <person name="Hu H."/>
            <person name="Boomsma J."/>
            <person name="Zhang G."/>
        </authorList>
    </citation>
    <scope>NUCLEOTIDE SEQUENCE [LARGE SCALE GENOMIC DNA]</scope>
    <source>
        <strain evidence="1">Tsep2-gDNA-1</strain>
        <tissue evidence="1">Whole body</tissue>
    </source>
</reference>
<evidence type="ECO:0000313" key="1">
    <source>
        <dbReference type="EMBL" id="KYN39398.1"/>
    </source>
</evidence>
<sequence>MPLAERLSIWYMHDEAPTHFVRNVKEHLNVVKWGYLKSTVYSSINDTEELRDRIQRVCQII</sequence>
<keyword evidence="2" id="KW-1185">Reference proteome</keyword>